<feature type="transmembrane region" description="Helical" evidence="1">
    <location>
        <begin position="26"/>
        <end position="53"/>
    </location>
</feature>
<keyword evidence="1" id="KW-0472">Membrane</keyword>
<dbReference type="PANTHER" id="PTHR41324">
    <property type="entry name" value="MEMBRANE PROTEIN-RELATED"/>
    <property type="match status" value="1"/>
</dbReference>
<keyword evidence="1" id="KW-1133">Transmembrane helix</keyword>
<feature type="transmembrane region" description="Helical" evidence="1">
    <location>
        <begin position="287"/>
        <end position="312"/>
    </location>
</feature>
<gene>
    <name evidence="2" type="ORF">SAMN05216352_10952</name>
</gene>
<proteinExistence type="predicted"/>
<organism evidence="2 3">
    <name type="scientific">Alteribacillus bidgolensis</name>
    <dbReference type="NCBI Taxonomy" id="930129"/>
    <lineage>
        <taxon>Bacteria</taxon>
        <taxon>Bacillati</taxon>
        <taxon>Bacillota</taxon>
        <taxon>Bacilli</taxon>
        <taxon>Bacillales</taxon>
        <taxon>Bacillaceae</taxon>
        <taxon>Alteribacillus</taxon>
    </lineage>
</organism>
<dbReference type="STRING" id="930129.SAMN05216352_10952"/>
<dbReference type="AlphaFoldDB" id="A0A1G8LRS7"/>
<evidence type="ECO:0000313" key="3">
    <source>
        <dbReference type="Proteomes" id="UP000199017"/>
    </source>
</evidence>
<dbReference type="PANTHER" id="PTHR41324:SF1">
    <property type="entry name" value="DUF2232 DOMAIN-CONTAINING PROTEIN"/>
    <property type="match status" value="1"/>
</dbReference>
<keyword evidence="1" id="KW-0812">Transmembrane</keyword>
<protein>
    <submittedName>
        <fullName evidence="2">Uncharacterized conserved protein YybS, DUF2232 family</fullName>
    </submittedName>
</protein>
<dbReference type="EMBL" id="FNDU01000009">
    <property type="protein sequence ID" value="SDI58384.1"/>
    <property type="molecule type" value="Genomic_DNA"/>
</dbReference>
<feature type="transmembrane region" description="Helical" evidence="1">
    <location>
        <begin position="230"/>
        <end position="246"/>
    </location>
</feature>
<dbReference type="Proteomes" id="UP000199017">
    <property type="component" value="Unassembled WGS sequence"/>
</dbReference>
<dbReference type="Pfam" id="PF09991">
    <property type="entry name" value="DUF2232"/>
    <property type="match status" value="1"/>
</dbReference>
<keyword evidence="3" id="KW-1185">Reference proteome</keyword>
<feature type="transmembrane region" description="Helical" evidence="1">
    <location>
        <begin position="258"/>
        <end position="280"/>
    </location>
</feature>
<feature type="transmembrane region" description="Helical" evidence="1">
    <location>
        <begin position="73"/>
        <end position="100"/>
    </location>
</feature>
<feature type="transmembrane region" description="Helical" evidence="1">
    <location>
        <begin position="112"/>
        <end position="138"/>
    </location>
</feature>
<feature type="transmembrane region" description="Helical" evidence="1">
    <location>
        <begin position="184"/>
        <end position="209"/>
    </location>
</feature>
<reference evidence="2 3" key="1">
    <citation type="submission" date="2016-10" db="EMBL/GenBank/DDBJ databases">
        <authorList>
            <person name="de Groot N.N."/>
        </authorList>
    </citation>
    <scope>NUCLEOTIDE SEQUENCE [LARGE SCALE GENOMIC DNA]</scope>
    <source>
        <strain evidence="3">P4B,CCM 7963,CECT 7998,DSM 25260,IBRC-M 10614,KCTC 13821</strain>
    </source>
</reference>
<dbReference type="InterPro" id="IPR018710">
    <property type="entry name" value="DUF2232"/>
</dbReference>
<evidence type="ECO:0000313" key="2">
    <source>
        <dbReference type="EMBL" id="SDI58384.1"/>
    </source>
</evidence>
<evidence type="ECO:0000256" key="1">
    <source>
        <dbReference type="SAM" id="Phobius"/>
    </source>
</evidence>
<accession>A0A1G8LRS7</accession>
<sequence>MSLKLITENIDEVTVLRQTRGLTEGAVLSGVFIVMLLLSIFVPFLITILMWFLPLPFIVFAARHGLKSGFIMFAVTILLSGIIGGVIGLPHALLAGAGGLTAGELIRRQKEALLVLAGSSIAYIGVLVLLYAGSILILDIDPINAMQDVMRQSTQQAESMLGALGQEPSENLEIWEDMINQIGYLGPVLIVFTGVIYGLITQLAAHMVLQRLKMNVEPFPPLREWNFPRSLLWYYLITSIIFFIGTEEGTALYVVMWNLFPLLETAMALQGFTVVFYYCYVKSIHKVFPIILLISGLFLPFVLLLARILGIIDLGFQLKKRLKPDTK</sequence>
<name>A0A1G8LRS7_9BACI</name>